<proteinExistence type="inferred from homology"/>
<dbReference type="PROSITE" id="PS51192">
    <property type="entry name" value="HELICASE_ATP_BIND_1"/>
    <property type="match status" value="1"/>
</dbReference>
<dbReference type="SUPFAM" id="SSF52540">
    <property type="entry name" value="P-loop containing nucleoside triphosphate hydrolases"/>
    <property type="match status" value="2"/>
</dbReference>
<dbReference type="Pfam" id="PF00580">
    <property type="entry name" value="UvrD-helicase"/>
    <property type="match status" value="2"/>
</dbReference>
<gene>
    <name evidence="15" type="ORF">CDV49_14250</name>
</gene>
<comment type="catalytic activity">
    <reaction evidence="8">
        <text>Couples ATP hydrolysis with the unwinding of duplex DNA by translocating in the 3'-5' direction.</text>
        <dbReference type="EC" id="5.6.2.4"/>
    </reaction>
</comment>
<dbReference type="InterPro" id="IPR027417">
    <property type="entry name" value="P-loop_NTPase"/>
</dbReference>
<dbReference type="OrthoDB" id="9760034at2"/>
<dbReference type="Gene3D" id="3.30.420.10">
    <property type="entry name" value="Ribonuclease H-like superfamily/Ribonuclease H"/>
    <property type="match status" value="1"/>
</dbReference>
<dbReference type="InterPro" id="IPR001650">
    <property type="entry name" value="Helicase_C-like"/>
</dbReference>
<comment type="similarity">
    <text evidence="1">Belongs to the helicase family. RecQ subfamily.</text>
</comment>
<dbReference type="RefSeq" id="WP_088216082.1">
    <property type="nucleotide sequence ID" value="NZ_NIPW01000027.1"/>
</dbReference>
<dbReference type="GO" id="GO:0003677">
    <property type="term" value="F:DNA binding"/>
    <property type="evidence" value="ECO:0007669"/>
    <property type="project" value="UniProtKB-KW"/>
</dbReference>
<dbReference type="EMBL" id="NIPW01000027">
    <property type="protein sequence ID" value="OWJ76644.1"/>
    <property type="molecule type" value="Genomic_DNA"/>
</dbReference>
<dbReference type="GO" id="GO:0016787">
    <property type="term" value="F:hydrolase activity"/>
    <property type="evidence" value="ECO:0007669"/>
    <property type="project" value="UniProtKB-UniRule"/>
</dbReference>
<evidence type="ECO:0000256" key="10">
    <source>
        <dbReference type="PROSITE-ProRule" id="PRU00560"/>
    </source>
</evidence>
<keyword evidence="7" id="KW-0413">Isomerase</keyword>
<feature type="domain" description="Helicase C-terminal" evidence="13">
    <location>
        <begin position="530"/>
        <end position="675"/>
    </location>
</feature>
<dbReference type="PANTHER" id="PTHR13710">
    <property type="entry name" value="DNA HELICASE RECQ FAMILY MEMBER"/>
    <property type="match status" value="1"/>
</dbReference>
<feature type="domain" description="Helicase ATP-binding" evidence="12">
    <location>
        <begin position="325"/>
        <end position="503"/>
    </location>
</feature>
<dbReference type="CDD" id="cd17932">
    <property type="entry name" value="DEXQc_UvrD"/>
    <property type="match status" value="1"/>
</dbReference>
<dbReference type="SMART" id="SM00487">
    <property type="entry name" value="DEXDc"/>
    <property type="match status" value="1"/>
</dbReference>
<evidence type="ECO:0000256" key="3">
    <source>
        <dbReference type="ARBA" id="ARBA00022801"/>
    </source>
</evidence>
<dbReference type="EC" id="5.6.2.4" evidence="9"/>
<evidence type="ECO:0000259" key="12">
    <source>
        <dbReference type="PROSITE" id="PS51192"/>
    </source>
</evidence>
<evidence type="ECO:0000256" key="8">
    <source>
        <dbReference type="ARBA" id="ARBA00034617"/>
    </source>
</evidence>
<dbReference type="Gene3D" id="3.40.50.300">
    <property type="entry name" value="P-loop containing nucleotide triphosphate hydrolases"/>
    <property type="match status" value="5"/>
</dbReference>
<keyword evidence="2 10" id="KW-0547">Nucleotide-binding</keyword>
<evidence type="ECO:0000256" key="5">
    <source>
        <dbReference type="ARBA" id="ARBA00022840"/>
    </source>
</evidence>
<dbReference type="GO" id="GO:0009378">
    <property type="term" value="F:four-way junction helicase activity"/>
    <property type="evidence" value="ECO:0007669"/>
    <property type="project" value="TreeGrafter"/>
</dbReference>
<dbReference type="GO" id="GO:0005737">
    <property type="term" value="C:cytoplasm"/>
    <property type="evidence" value="ECO:0007669"/>
    <property type="project" value="TreeGrafter"/>
</dbReference>
<feature type="domain" description="UvrD-like helicase ATP-binding" evidence="14">
    <location>
        <begin position="1152"/>
        <end position="1388"/>
    </location>
</feature>
<keyword evidence="4 10" id="KW-0347">Helicase</keyword>
<dbReference type="Proteomes" id="UP000196878">
    <property type="component" value="Unassembled WGS sequence"/>
</dbReference>
<dbReference type="InterPro" id="IPR004589">
    <property type="entry name" value="DNA_helicase_ATP-dep_RecQ"/>
</dbReference>
<dbReference type="GO" id="GO:0005694">
    <property type="term" value="C:chromosome"/>
    <property type="evidence" value="ECO:0007669"/>
    <property type="project" value="TreeGrafter"/>
</dbReference>
<keyword evidence="16" id="KW-1185">Reference proteome</keyword>
<dbReference type="PANTHER" id="PTHR13710:SF105">
    <property type="entry name" value="ATP-DEPENDENT DNA HELICASE Q1"/>
    <property type="match status" value="1"/>
</dbReference>
<evidence type="ECO:0000313" key="15">
    <source>
        <dbReference type="EMBL" id="OWJ76644.1"/>
    </source>
</evidence>
<feature type="compositionally biased region" description="Basic and acidic residues" evidence="11">
    <location>
        <begin position="872"/>
        <end position="886"/>
    </location>
</feature>
<dbReference type="InterPro" id="IPR014001">
    <property type="entry name" value="Helicase_ATP-bd"/>
</dbReference>
<evidence type="ECO:0000256" key="1">
    <source>
        <dbReference type="ARBA" id="ARBA00005446"/>
    </source>
</evidence>
<dbReference type="CDD" id="cd17920">
    <property type="entry name" value="DEXHc_RecQ"/>
    <property type="match status" value="1"/>
</dbReference>
<keyword evidence="3 10" id="KW-0378">Hydrolase</keyword>
<protein>
    <recommendedName>
        <fullName evidence="9">DNA 3'-5' helicase</fullName>
        <ecNumber evidence="9">5.6.2.4</ecNumber>
    </recommendedName>
</protein>
<evidence type="ECO:0000259" key="14">
    <source>
        <dbReference type="PROSITE" id="PS51198"/>
    </source>
</evidence>
<name>A0A212A9E1_9RHOB</name>
<dbReference type="Pfam" id="PF00271">
    <property type="entry name" value="Helicase_C"/>
    <property type="match status" value="1"/>
</dbReference>
<keyword evidence="6" id="KW-0238">DNA-binding</keyword>
<dbReference type="InterPro" id="IPR027785">
    <property type="entry name" value="UvrD-like_helicase_C"/>
</dbReference>
<reference evidence="15 16" key="1">
    <citation type="submission" date="2016-12" db="EMBL/GenBank/DDBJ databases">
        <title>Comparison of Traditional DNA-DNA Hybridization with In Silico Genomic Analysis.</title>
        <authorList>
            <person name="Nicholson A.C."/>
            <person name="Humrighouse B.W."/>
            <person name="Graziano J."/>
            <person name="Lasker B."/>
            <person name="Whitney A.M."/>
            <person name="Mcquiston J.R."/>
        </authorList>
    </citation>
    <scope>NUCLEOTIDE SEQUENCE [LARGE SCALE GENOMIC DNA]</scope>
    <source>
        <strain evidence="15 16">H2240</strain>
    </source>
</reference>
<evidence type="ECO:0000259" key="13">
    <source>
        <dbReference type="PROSITE" id="PS51194"/>
    </source>
</evidence>
<dbReference type="InterPro" id="IPR012337">
    <property type="entry name" value="RNaseH-like_sf"/>
</dbReference>
<evidence type="ECO:0000313" key="16">
    <source>
        <dbReference type="Proteomes" id="UP000196878"/>
    </source>
</evidence>
<evidence type="ECO:0000256" key="11">
    <source>
        <dbReference type="SAM" id="MobiDB-lite"/>
    </source>
</evidence>
<feature type="region of interest" description="Disordered" evidence="11">
    <location>
        <begin position="872"/>
        <end position="896"/>
    </location>
</feature>
<evidence type="ECO:0000256" key="7">
    <source>
        <dbReference type="ARBA" id="ARBA00023235"/>
    </source>
</evidence>
<dbReference type="Pfam" id="PF00270">
    <property type="entry name" value="DEAD"/>
    <property type="match status" value="1"/>
</dbReference>
<dbReference type="InterPro" id="IPR014016">
    <property type="entry name" value="UvrD-like_ATP-bd"/>
</dbReference>
<keyword evidence="5 10" id="KW-0067">ATP-binding</keyword>
<accession>A0A212A9E1</accession>
<dbReference type="SMART" id="SM00490">
    <property type="entry name" value="HELICc"/>
    <property type="match status" value="1"/>
</dbReference>
<dbReference type="InterPro" id="IPR011545">
    <property type="entry name" value="DEAD/DEAH_box_helicase_dom"/>
</dbReference>
<evidence type="ECO:0000256" key="6">
    <source>
        <dbReference type="ARBA" id="ARBA00023125"/>
    </source>
</evidence>
<feature type="binding site" evidence="10">
    <location>
        <begin position="1173"/>
        <end position="1180"/>
    </location>
    <ligand>
        <name>ATP</name>
        <dbReference type="ChEBI" id="CHEBI:30616"/>
    </ligand>
</feature>
<sequence length="1798" mass="197825">MNDLISTICTNLLERCQALDIEAASKGVAGDQRIFDVAVVGFATVSKEMVLRLAPDPAGQADAARQIVARLRGNEFTVGHNIDAHDIGILARYQPAAADLVTIDTLRLSPLAFPEKQSHALTKSYKEDGAWLGNDPAQDALLSMDLLRSQLDAFEAMEPDWLRILHFLTTLGPGTAGYNALFNEVRGYGADSAPPCDTRVEVAGVLADLRRMFDGQLCLEGLVAALRHSWRSEDGWSLAYALSWVRNRNSRSAPAPWLLEAVPGFGSVLDQLREGGCWRGHCRWCREGDSIAERAAQWFPPPEGEAFSFRGPRDAEDRFVQERVMEAGLARRSYLAIMPTGSGKSRCFQLAAMERHRRTGDLSVVISPLKALQKDQVAQAGTAGLPGVFHLNAELSEIERQAVNDAILGGEAALLYVAPPRLASDGFKRLLATRRIGAWIFDEAHCISEWGNSFVGDYRRALTWLDGVGAPGSDTAPVHCLTATAPPAVRKDILDAMRAANGRELEVIDGSAHRDNLSYEVREGSADTAAICAILSEHEPDARVIVYVGTRDEAEALAASLAGAGQAAAAYHAGLDPDVRHQAEVAFRAGEVRIIVATIAFGMGVDPPQVRLVIHAGISSSLMAYVQEAGRAGRDGQPARCVLFSDSNEIDRGFARIAKAQVSKEDVDATLGFFLSMAEARRKSGSRAAAERKGPRTRIFSAPYRVMARDIFKVAEGAASAARWRQTVARIERIIDTLERAGLVRKERPVRRLDALRVRLDRLKTRHLLPRRQQQLLAILEQGGWTMRDEMGKPLGEDRLAEAMGLFDLESEAIANDAVRGLVKAGVLFWAHEIEISIMSKRPLDAGKRQSEARLILERKLLEVLEADDDARRAEEEASADREGRKPNPLPPPSMSLADLRLKLRGGKRLDVQAEELEPSPREIRDALLSLRREKFLGLDFKALSPRSPITIHKDAEWSKVRHRHIRSGERQAAILRALEMVANKAGQARFTMPELATDLRRAEMDLAGLWSDANGVPLSDRSLEEIIGRGVKWLMDTGEIQIGPGLFPEIDECRISFVDLLGTKRNSYTKDAYRRGLAAIQAEEIWQLHAMEGYTQAVAKDTSRAPELLQSYFTHSVENVVRGFFPHDDRAFVNANRPATIARQKDMLSGLDERQRAIVEAGTDLKDTLVLAGPGSGKTRVLVERIVWLVSVERVPPEEVLALCYGRLAADEIRSRLVARLGALGRTVAVHTYHAFALRILGESLQHSLHDVAPEIANPYAPEGGRADPFADVLQRATALLERHRARGGDLSDYTLQTYRWVFVDEYQDVTQASFSFICEIAEQAKKRRQAEAKSADDLYTTRFCAVGDDDQNIYDFGGANGRFIREFDAHFPGAERRELFWNYRSSGAIIAAAGRIIANVADRMKVHAITINPGRAALPSEGSYYRNDDPGRGQIELLAPAGRGIAFQAAAAAQALLDQSARFAPGEWDWSSTAILVRQRAHVELVEKELSRRGLQVSRNIRGLVPLLRVREATKIQNWLNRCIDAGQQLGAQDLRSRAIALCASDPGFWSDVLSRHLHQIAAGLVEGENLPPADLLDDFTEWAESWQGEQIGVRVLTAHSSKGLEFDNVVVCDADWTRQSQVLSDADWRLLYVAVTRARKFLSIVSSTHGSRAAPGACLTGEASRARVSNALPAAGSSIQAGVPCSLREVYLSFPARGDDEKIDAMSKTIRQLKTGDPLFVGAMRAGGSGRRSIHVAEGRLAGETSGRFLNEDSGELGARVFAIVFWRNVDDGEDFQPRNQRENWWVAIPEILSG</sequence>
<dbReference type="GO" id="GO:0043138">
    <property type="term" value="F:3'-5' DNA helicase activity"/>
    <property type="evidence" value="ECO:0007669"/>
    <property type="project" value="UniProtKB-EC"/>
</dbReference>
<organism evidence="15 16">
    <name type="scientific">Haematobacter genomosp. 1</name>
    <dbReference type="NCBI Taxonomy" id="366618"/>
    <lineage>
        <taxon>Bacteria</taxon>
        <taxon>Pseudomonadati</taxon>
        <taxon>Pseudomonadota</taxon>
        <taxon>Alphaproteobacteria</taxon>
        <taxon>Rhodobacterales</taxon>
        <taxon>Paracoccaceae</taxon>
        <taxon>Haematobacter</taxon>
    </lineage>
</organism>
<dbReference type="Pfam" id="PF13538">
    <property type="entry name" value="UvrD_C_2"/>
    <property type="match status" value="1"/>
</dbReference>
<dbReference type="NCBIfam" id="TIGR00614">
    <property type="entry name" value="recQ_fam"/>
    <property type="match status" value="1"/>
</dbReference>
<dbReference type="SUPFAM" id="SSF53098">
    <property type="entry name" value="Ribonuclease H-like"/>
    <property type="match status" value="1"/>
</dbReference>
<dbReference type="InterPro" id="IPR036397">
    <property type="entry name" value="RNaseH_sf"/>
</dbReference>
<comment type="caution">
    <text evidence="15">The sequence shown here is derived from an EMBL/GenBank/DDBJ whole genome shotgun (WGS) entry which is preliminary data.</text>
</comment>
<evidence type="ECO:0000256" key="4">
    <source>
        <dbReference type="ARBA" id="ARBA00022806"/>
    </source>
</evidence>
<dbReference type="PROSITE" id="PS51198">
    <property type="entry name" value="UVRD_HELICASE_ATP_BIND"/>
    <property type="match status" value="1"/>
</dbReference>
<dbReference type="GO" id="GO:0000724">
    <property type="term" value="P:double-strand break repair via homologous recombination"/>
    <property type="evidence" value="ECO:0007669"/>
    <property type="project" value="TreeGrafter"/>
</dbReference>
<dbReference type="GO" id="GO:0005524">
    <property type="term" value="F:ATP binding"/>
    <property type="evidence" value="ECO:0007669"/>
    <property type="project" value="UniProtKB-UniRule"/>
</dbReference>
<evidence type="ECO:0000256" key="9">
    <source>
        <dbReference type="ARBA" id="ARBA00034808"/>
    </source>
</evidence>
<evidence type="ECO:0000256" key="2">
    <source>
        <dbReference type="ARBA" id="ARBA00022741"/>
    </source>
</evidence>
<dbReference type="PROSITE" id="PS51194">
    <property type="entry name" value="HELICASE_CTER"/>
    <property type="match status" value="1"/>
</dbReference>